<evidence type="ECO:0000256" key="1">
    <source>
        <dbReference type="SAM" id="MobiDB-lite"/>
    </source>
</evidence>
<keyword evidence="4" id="KW-1185">Reference proteome</keyword>
<gene>
    <name evidence="3" type="ORF">CSAL01_09994</name>
</gene>
<accession>A0A135RXX7</accession>
<dbReference type="PANTHER" id="PTHR28251">
    <property type="entry name" value="V-TYPE ATPASE ASSEMBLY FACTOR PKR1"/>
    <property type="match status" value="1"/>
</dbReference>
<reference evidence="3 4" key="1">
    <citation type="submission" date="2014-02" db="EMBL/GenBank/DDBJ databases">
        <title>The genome sequence of Colletotrichum salicis CBS 607.94.</title>
        <authorList>
            <person name="Baroncelli R."/>
            <person name="Thon M.R."/>
        </authorList>
    </citation>
    <scope>NUCLEOTIDE SEQUENCE [LARGE SCALE GENOMIC DNA]</scope>
    <source>
        <strain evidence="3 4">CBS 607.94</strain>
    </source>
</reference>
<feature type="transmembrane region" description="Helical" evidence="2">
    <location>
        <begin position="20"/>
        <end position="41"/>
    </location>
</feature>
<dbReference type="EMBL" id="JFFI01002612">
    <property type="protein sequence ID" value="KXH28543.1"/>
    <property type="molecule type" value="Genomic_DNA"/>
</dbReference>
<comment type="caution">
    <text evidence="3">The sequence shown here is derived from an EMBL/GenBank/DDBJ whole genome shotgun (WGS) entry which is preliminary data.</text>
</comment>
<proteinExistence type="predicted"/>
<keyword evidence="2" id="KW-0472">Membrane</keyword>
<keyword evidence="2" id="KW-0812">Transmembrane</keyword>
<dbReference type="PANTHER" id="PTHR28251:SF1">
    <property type="entry name" value="V-TYPE ATPASE ASSEMBLY FACTOR PKR1"/>
    <property type="match status" value="1"/>
</dbReference>
<dbReference type="InterPro" id="IPR013945">
    <property type="entry name" value="Pkr1"/>
</dbReference>
<feature type="compositionally biased region" description="Basic and acidic residues" evidence="1">
    <location>
        <begin position="181"/>
        <end position="192"/>
    </location>
</feature>
<dbReference type="OrthoDB" id="9626941at2759"/>
<evidence type="ECO:0000313" key="3">
    <source>
        <dbReference type="EMBL" id="KXH28543.1"/>
    </source>
</evidence>
<protein>
    <recommendedName>
        <fullName evidence="5">ER protein Pkr1</fullName>
    </recommendedName>
</protein>
<sequence length="192" mass="19855">MAAFVTNLWDSIFTPGPTPTLLRATNATFAALQLLLGILLLATWSIHFVILSFLSAGLWYAINWFVIELAQHAEEEAKKARGTDTSAGGGAGGTAAGANTQGTDDSDTEVEGSAVVGGVRGGARGRKGVVGGSSQVETAAEQQQAADLKHRTTVSAAAESGAEDATNGGTQSSVSTEDEWEKVSENENEKDK</sequence>
<keyword evidence="2" id="KW-1133">Transmembrane helix</keyword>
<evidence type="ECO:0008006" key="5">
    <source>
        <dbReference type="Google" id="ProtNLM"/>
    </source>
</evidence>
<dbReference type="AlphaFoldDB" id="A0A135RXX7"/>
<dbReference type="Pfam" id="PF08636">
    <property type="entry name" value="Pkr1"/>
    <property type="match status" value="1"/>
</dbReference>
<evidence type="ECO:0000313" key="4">
    <source>
        <dbReference type="Proteomes" id="UP000070121"/>
    </source>
</evidence>
<dbReference type="Proteomes" id="UP000070121">
    <property type="component" value="Unassembled WGS sequence"/>
</dbReference>
<dbReference type="GO" id="GO:0005789">
    <property type="term" value="C:endoplasmic reticulum membrane"/>
    <property type="evidence" value="ECO:0007669"/>
    <property type="project" value="TreeGrafter"/>
</dbReference>
<feature type="compositionally biased region" description="Low complexity" evidence="1">
    <location>
        <begin position="132"/>
        <end position="146"/>
    </location>
</feature>
<feature type="region of interest" description="Disordered" evidence="1">
    <location>
        <begin position="80"/>
        <end position="192"/>
    </location>
</feature>
<name>A0A135RXX7_9PEZI</name>
<evidence type="ECO:0000256" key="2">
    <source>
        <dbReference type="SAM" id="Phobius"/>
    </source>
</evidence>
<dbReference type="GO" id="GO:0070072">
    <property type="term" value="P:vacuolar proton-transporting V-type ATPase complex assembly"/>
    <property type="evidence" value="ECO:0007669"/>
    <property type="project" value="InterPro"/>
</dbReference>
<organism evidence="3 4">
    <name type="scientific">Colletotrichum salicis</name>
    <dbReference type="NCBI Taxonomy" id="1209931"/>
    <lineage>
        <taxon>Eukaryota</taxon>
        <taxon>Fungi</taxon>
        <taxon>Dikarya</taxon>
        <taxon>Ascomycota</taxon>
        <taxon>Pezizomycotina</taxon>
        <taxon>Sordariomycetes</taxon>
        <taxon>Hypocreomycetidae</taxon>
        <taxon>Glomerellales</taxon>
        <taxon>Glomerellaceae</taxon>
        <taxon>Colletotrichum</taxon>
        <taxon>Colletotrichum acutatum species complex</taxon>
    </lineage>
</organism>